<comment type="caution">
    <text evidence="1">The sequence shown here is derived from an EMBL/GenBank/DDBJ whole genome shotgun (WGS) entry which is preliminary data.</text>
</comment>
<gene>
    <name evidence="1" type="ORF">TNCT_698541</name>
</gene>
<organism evidence="1 2">
    <name type="scientific">Trichonephila clavata</name>
    <name type="common">Joro spider</name>
    <name type="synonym">Nephila clavata</name>
    <dbReference type="NCBI Taxonomy" id="2740835"/>
    <lineage>
        <taxon>Eukaryota</taxon>
        <taxon>Metazoa</taxon>
        <taxon>Ecdysozoa</taxon>
        <taxon>Arthropoda</taxon>
        <taxon>Chelicerata</taxon>
        <taxon>Arachnida</taxon>
        <taxon>Araneae</taxon>
        <taxon>Araneomorphae</taxon>
        <taxon>Entelegynae</taxon>
        <taxon>Araneoidea</taxon>
        <taxon>Nephilidae</taxon>
        <taxon>Trichonephila</taxon>
    </lineage>
</organism>
<dbReference type="Proteomes" id="UP000887116">
    <property type="component" value="Unassembled WGS sequence"/>
</dbReference>
<sequence length="74" mass="8350">MCEQFDEEDPLGAPVLVTSVSAIRQRLYAMAKADFCRMMRSTNSGQTENTSEGETLLTDTRLGTYPDFLHRSCR</sequence>
<proteinExistence type="predicted"/>
<dbReference type="OrthoDB" id="10497688at2759"/>
<accession>A0A8X6KQA8</accession>
<reference evidence="1" key="1">
    <citation type="submission" date="2020-07" db="EMBL/GenBank/DDBJ databases">
        <title>Multicomponent nature underlies the extraordinary mechanical properties of spider dragline silk.</title>
        <authorList>
            <person name="Kono N."/>
            <person name="Nakamura H."/>
            <person name="Mori M."/>
            <person name="Yoshida Y."/>
            <person name="Ohtoshi R."/>
            <person name="Malay A.D."/>
            <person name="Moran D.A.P."/>
            <person name="Tomita M."/>
            <person name="Numata K."/>
            <person name="Arakawa K."/>
        </authorList>
    </citation>
    <scope>NUCLEOTIDE SEQUENCE</scope>
</reference>
<evidence type="ECO:0000313" key="1">
    <source>
        <dbReference type="EMBL" id="GFQ78753.1"/>
    </source>
</evidence>
<evidence type="ECO:0000313" key="2">
    <source>
        <dbReference type="Proteomes" id="UP000887116"/>
    </source>
</evidence>
<dbReference type="EMBL" id="BMAO01002164">
    <property type="protein sequence ID" value="GFQ78753.1"/>
    <property type="molecule type" value="Genomic_DNA"/>
</dbReference>
<dbReference type="AlphaFoldDB" id="A0A8X6KQA8"/>
<name>A0A8X6KQA8_TRICU</name>
<keyword evidence="2" id="KW-1185">Reference proteome</keyword>
<protein>
    <submittedName>
        <fullName evidence="1">Uncharacterized protein</fullName>
    </submittedName>
</protein>